<protein>
    <submittedName>
        <fullName evidence="1">Protein of uncharacterized function (DUF3558)</fullName>
    </submittedName>
</protein>
<reference evidence="2" key="1">
    <citation type="submission" date="2015-03" db="EMBL/GenBank/DDBJ databases">
        <authorList>
            <consortium name="Pathogen Informatics"/>
        </authorList>
    </citation>
    <scope>NUCLEOTIDE SEQUENCE [LARGE SCALE GENOMIC DNA]</scope>
    <source>
        <strain evidence="2">NCTC11134</strain>
        <plasmid evidence="2">2</plasmid>
    </source>
</reference>
<accession>A0A0H5P4T8</accession>
<dbReference type="Proteomes" id="UP000057820">
    <property type="component" value="Plasmid 2"/>
</dbReference>
<dbReference type="EMBL" id="LN868939">
    <property type="protein sequence ID" value="CRY82334.1"/>
    <property type="molecule type" value="Genomic_DNA"/>
</dbReference>
<evidence type="ECO:0000313" key="2">
    <source>
        <dbReference type="Proteomes" id="UP000057820"/>
    </source>
</evidence>
<dbReference type="RefSeq" id="WP_076574130.1">
    <property type="nucleotide sequence ID" value="NZ_CP031418.1"/>
</dbReference>
<dbReference type="Pfam" id="PF12079">
    <property type="entry name" value="DUF3558"/>
    <property type="match status" value="1"/>
</dbReference>
<dbReference type="KEGG" id="nfr:ERS450000_04903"/>
<organism evidence="1 2">
    <name type="scientific">Nocardia farcinica</name>
    <dbReference type="NCBI Taxonomy" id="37329"/>
    <lineage>
        <taxon>Bacteria</taxon>
        <taxon>Bacillati</taxon>
        <taxon>Actinomycetota</taxon>
        <taxon>Actinomycetes</taxon>
        <taxon>Mycobacteriales</taxon>
        <taxon>Nocardiaceae</taxon>
        <taxon>Nocardia</taxon>
    </lineage>
</organism>
<name>A0A0H5P4T8_NOCFR</name>
<sequence length="182" mass="19922">MHITATVARTVIAVATLLGLVTGCGTVDLGGTRPGTPTPAEPEMDNLLDPCTDIPDEWLIELGLDPSTERNIVNPDKVSSWRICGWEPSVFSYRMDLLSTSHTIEDTRKNPNVEIIREITIGGRQGLVNTNKIEGGDVCYVSLPAEQGMFEIAVGWFDSRPIRESCDLAIEHAITLEPHLPK</sequence>
<geneLocation type="plasmid" evidence="1">
    <name>2</name>
</geneLocation>
<dbReference type="AlphaFoldDB" id="A0A0H5P4T8"/>
<gene>
    <name evidence="1" type="ORF">ERS450000_04903</name>
</gene>
<proteinExistence type="predicted"/>
<evidence type="ECO:0000313" key="1">
    <source>
        <dbReference type="EMBL" id="CRY82334.1"/>
    </source>
</evidence>
<dbReference type="InterPro" id="IPR024520">
    <property type="entry name" value="DUF3558"/>
</dbReference>
<keyword evidence="1" id="KW-0614">Plasmid</keyword>